<dbReference type="RefSeq" id="WP_115563610.1">
    <property type="nucleotide sequence ID" value="NZ_QRGR01000001.1"/>
</dbReference>
<dbReference type="AlphaFoldDB" id="A0A3D8LI16"/>
<name>A0A3D8LI16_9BACT</name>
<comment type="caution">
    <text evidence="1">The sequence shown here is derived from an EMBL/GenBank/DDBJ whole genome shotgun (WGS) entry which is preliminary data.</text>
</comment>
<protein>
    <recommendedName>
        <fullName evidence="3">Glycosyltransferase</fullName>
    </recommendedName>
</protein>
<proteinExistence type="predicted"/>
<dbReference type="Pfam" id="PF13692">
    <property type="entry name" value="Glyco_trans_1_4"/>
    <property type="match status" value="1"/>
</dbReference>
<organism evidence="1 2">
    <name type="scientific">Pontibacter diazotrophicus</name>
    <dbReference type="NCBI Taxonomy" id="1400979"/>
    <lineage>
        <taxon>Bacteria</taxon>
        <taxon>Pseudomonadati</taxon>
        <taxon>Bacteroidota</taxon>
        <taxon>Cytophagia</taxon>
        <taxon>Cytophagales</taxon>
        <taxon>Hymenobacteraceae</taxon>
        <taxon>Pontibacter</taxon>
    </lineage>
</organism>
<dbReference type="OrthoDB" id="1220440at2"/>
<reference evidence="2" key="1">
    <citation type="submission" date="2018-08" db="EMBL/GenBank/DDBJ databases">
        <authorList>
            <person name="Liu Z.-W."/>
            <person name="Du Z.-J."/>
        </authorList>
    </citation>
    <scope>NUCLEOTIDE SEQUENCE [LARGE SCALE GENOMIC DNA]</scope>
    <source>
        <strain evidence="2">H4X</strain>
    </source>
</reference>
<evidence type="ECO:0000313" key="1">
    <source>
        <dbReference type="EMBL" id="RDV17090.1"/>
    </source>
</evidence>
<dbReference type="EMBL" id="QRGR01000001">
    <property type="protein sequence ID" value="RDV17090.1"/>
    <property type="molecule type" value="Genomic_DNA"/>
</dbReference>
<keyword evidence="2" id="KW-1185">Reference proteome</keyword>
<accession>A0A3D8LI16</accession>
<dbReference type="Gene3D" id="3.40.50.2000">
    <property type="entry name" value="Glycogen Phosphorylase B"/>
    <property type="match status" value="2"/>
</dbReference>
<dbReference type="Proteomes" id="UP000256708">
    <property type="component" value="Unassembled WGS sequence"/>
</dbReference>
<evidence type="ECO:0000313" key="2">
    <source>
        <dbReference type="Proteomes" id="UP000256708"/>
    </source>
</evidence>
<dbReference type="SUPFAM" id="SSF53756">
    <property type="entry name" value="UDP-Glycosyltransferase/glycogen phosphorylase"/>
    <property type="match status" value="1"/>
</dbReference>
<gene>
    <name evidence="1" type="ORF">DXT99_00815</name>
</gene>
<sequence length="376" mass="43154">MLQRFPFIEKIILVTIERNADVNEDPLTQHLNKVVHMPLTPKSLAVNIATKISDFLLFPGQLIKFAQKYNTHVLLAHGAPAGALAYKVWKRSKLPFYVSSFEPHADYMLESKVWTRYSLKYRFQKYWEHLQKKNAAGIMPVAYRYKRALVGEGVAAEKIFVVPCSVDMDTFSFNERKRSDMRLQLAWQHAVIGVYAGKYGGLYYQEDAFAIYKQCFESIPDFRLIVLSPQPQEEILSLLQQHQIDTALVNVTSVPHQEVPQYLSAADFAFATYKPGPSKKYLSPVKIGEYWANGLPVLLTEGVGDDSDIIKNEGGGAIFNLREEGSVERALQQIQQILQDPNHRQEILKLAQKYRSPERIREAYEYFFGQKQEEQP</sequence>
<evidence type="ECO:0008006" key="3">
    <source>
        <dbReference type="Google" id="ProtNLM"/>
    </source>
</evidence>